<keyword evidence="1" id="KW-0547">Nucleotide-binding</keyword>
<feature type="non-terminal residue" evidence="1">
    <location>
        <position position="158"/>
    </location>
</feature>
<keyword evidence="1" id="KW-0347">Helicase</keyword>
<name>A0A5S3WF90_9GAMM</name>
<protein>
    <submittedName>
        <fullName evidence="1">Helicase</fullName>
    </submittedName>
</protein>
<reference evidence="2" key="2">
    <citation type="submission" date="2019-06" db="EMBL/GenBank/DDBJ databases">
        <title>Co-occurence of chitin degradation, pigmentation and bioactivity in marine Pseudoalteromonas.</title>
        <authorList>
            <person name="Sonnenschein E.C."/>
            <person name="Bech P.K."/>
        </authorList>
    </citation>
    <scope>NUCLEOTIDE SEQUENCE [LARGE SCALE GENOMIC DNA]</scope>
    <source>
        <strain evidence="2">S2676</strain>
    </source>
</reference>
<evidence type="ECO:0000313" key="1">
    <source>
        <dbReference type="EMBL" id="TMP20843.1"/>
    </source>
</evidence>
<proteinExistence type="predicted"/>
<organism evidence="1 2">
    <name type="scientific">Pseudoalteromonas rubra</name>
    <dbReference type="NCBI Taxonomy" id="43658"/>
    <lineage>
        <taxon>Bacteria</taxon>
        <taxon>Pseudomonadati</taxon>
        <taxon>Pseudomonadota</taxon>
        <taxon>Gammaproteobacteria</taxon>
        <taxon>Alteromonadales</taxon>
        <taxon>Pseudoalteromonadaceae</taxon>
        <taxon>Pseudoalteromonas</taxon>
    </lineage>
</organism>
<sequence>DHFKVGRIRTQLSADEIAHLQSIPALHDANFDRIYKQLADNFGAGVIPHPNNEQVNVKQLGNAVLKATMDEQGLKVSLLFKYKNKNYLAGTAPVSLINSAFENTVTNELVNLGFEFCKGGLQSEFVFNKQSPIHLHWLVYEVFPGFKKRGWQVTQTKV</sequence>
<feature type="non-terminal residue" evidence="1">
    <location>
        <position position="1"/>
    </location>
</feature>
<dbReference type="AlphaFoldDB" id="A0A5S3WF90"/>
<reference evidence="1 2" key="1">
    <citation type="submission" date="2018-01" db="EMBL/GenBank/DDBJ databases">
        <authorList>
            <person name="Paulsen S."/>
            <person name="Gram L.K."/>
        </authorList>
    </citation>
    <scope>NUCLEOTIDE SEQUENCE [LARGE SCALE GENOMIC DNA]</scope>
    <source>
        <strain evidence="1 2">S2676</strain>
    </source>
</reference>
<comment type="caution">
    <text evidence="1">The sequence shown here is derived from an EMBL/GenBank/DDBJ whole genome shotgun (WGS) entry which is preliminary data.</text>
</comment>
<keyword evidence="1" id="KW-0378">Hydrolase</keyword>
<dbReference type="EMBL" id="PNCI01000190">
    <property type="protein sequence ID" value="TMP20843.1"/>
    <property type="molecule type" value="Genomic_DNA"/>
</dbReference>
<keyword evidence="1" id="KW-0067">ATP-binding</keyword>
<gene>
    <name evidence="1" type="ORF">CWB99_24190</name>
</gene>
<dbReference type="GO" id="GO:0004386">
    <property type="term" value="F:helicase activity"/>
    <property type="evidence" value="ECO:0007669"/>
    <property type="project" value="UniProtKB-KW"/>
</dbReference>
<dbReference type="Proteomes" id="UP000310249">
    <property type="component" value="Unassembled WGS sequence"/>
</dbReference>
<accession>A0A5S3WF90</accession>
<evidence type="ECO:0000313" key="2">
    <source>
        <dbReference type="Proteomes" id="UP000310249"/>
    </source>
</evidence>